<keyword evidence="5 8" id="KW-0378">Hydrolase</keyword>
<name>A0ABS7AEY9_9PROT</name>
<evidence type="ECO:0000256" key="6">
    <source>
        <dbReference type="ARBA" id="ARBA00022842"/>
    </source>
</evidence>
<dbReference type="HAMAP" id="MF_00265">
    <property type="entry name" value="VapC_Nob1"/>
    <property type="match status" value="1"/>
</dbReference>
<evidence type="ECO:0000313" key="11">
    <source>
        <dbReference type="Proteomes" id="UP001196565"/>
    </source>
</evidence>
<dbReference type="InterPro" id="IPR029060">
    <property type="entry name" value="PIN-like_dom_sf"/>
</dbReference>
<protein>
    <recommendedName>
        <fullName evidence="8">Ribonuclease VapC</fullName>
        <shortName evidence="8">RNase VapC</shortName>
        <ecNumber evidence="8">3.1.-.-</ecNumber>
    </recommendedName>
    <alternativeName>
        <fullName evidence="8">Toxin VapC</fullName>
    </alternativeName>
</protein>
<dbReference type="InterPro" id="IPR002716">
    <property type="entry name" value="PIN_dom"/>
</dbReference>
<dbReference type="Proteomes" id="UP001196565">
    <property type="component" value="Unassembled WGS sequence"/>
</dbReference>
<evidence type="ECO:0000256" key="2">
    <source>
        <dbReference type="ARBA" id="ARBA00022649"/>
    </source>
</evidence>
<dbReference type="InterPro" id="IPR022907">
    <property type="entry name" value="VapC_family"/>
</dbReference>
<keyword evidence="6 8" id="KW-0460">Magnesium</keyword>
<dbReference type="Gene3D" id="3.40.50.1010">
    <property type="entry name" value="5'-nuclease"/>
    <property type="match status" value="1"/>
</dbReference>
<dbReference type="SUPFAM" id="SSF88723">
    <property type="entry name" value="PIN domain-like"/>
    <property type="match status" value="1"/>
</dbReference>
<keyword evidence="8" id="KW-0800">Toxin</keyword>
<dbReference type="EMBL" id="JAHYBZ010000009">
    <property type="protein sequence ID" value="MBW6400876.1"/>
    <property type="molecule type" value="Genomic_DNA"/>
</dbReference>
<keyword evidence="11" id="KW-1185">Reference proteome</keyword>
<evidence type="ECO:0000256" key="1">
    <source>
        <dbReference type="ARBA" id="ARBA00001946"/>
    </source>
</evidence>
<keyword evidence="2 8" id="KW-1277">Toxin-antitoxin system</keyword>
<dbReference type="Pfam" id="PF01850">
    <property type="entry name" value="PIN"/>
    <property type="match status" value="1"/>
</dbReference>
<feature type="binding site" evidence="8">
    <location>
        <position position="102"/>
    </location>
    <ligand>
        <name>Mg(2+)</name>
        <dbReference type="ChEBI" id="CHEBI:18420"/>
    </ligand>
</feature>
<reference evidence="10 11" key="1">
    <citation type="submission" date="2021-07" db="EMBL/GenBank/DDBJ databases">
        <authorList>
            <person name="So Y."/>
        </authorList>
    </citation>
    <scope>NUCLEOTIDE SEQUENCE [LARGE SCALE GENOMIC DNA]</scope>
    <source>
        <strain evidence="10 11">HJA6</strain>
    </source>
</reference>
<dbReference type="EC" id="3.1.-.-" evidence="8"/>
<sequence>MTWLVDTNIISEIQKGPRCHPSVASWWAAVEDRDLFLSALTLGEIRKGIESVRPRDPLKAGALERWLREVSDVFGARIIGVDPAVADAWGRMSASRSVPVIDALLAATAQVHDLVLVTRNIADVSGLGVRTLNPFDEAQA</sequence>
<evidence type="ECO:0000256" key="3">
    <source>
        <dbReference type="ARBA" id="ARBA00022722"/>
    </source>
</evidence>
<keyword evidence="4 8" id="KW-0479">Metal-binding</keyword>
<keyword evidence="3 8" id="KW-0540">Nuclease</keyword>
<evidence type="ECO:0000256" key="7">
    <source>
        <dbReference type="ARBA" id="ARBA00038093"/>
    </source>
</evidence>
<comment type="function">
    <text evidence="8">Toxic component of a toxin-antitoxin (TA) system. An RNase.</text>
</comment>
<feature type="binding site" evidence="8">
    <location>
        <position position="6"/>
    </location>
    <ligand>
        <name>Mg(2+)</name>
        <dbReference type="ChEBI" id="CHEBI:18420"/>
    </ligand>
</feature>
<organism evidence="10 11">
    <name type="scientific">Roseomonas alba</name>
    <dbReference type="NCBI Taxonomy" id="2846776"/>
    <lineage>
        <taxon>Bacteria</taxon>
        <taxon>Pseudomonadati</taxon>
        <taxon>Pseudomonadota</taxon>
        <taxon>Alphaproteobacteria</taxon>
        <taxon>Acetobacterales</taxon>
        <taxon>Roseomonadaceae</taxon>
        <taxon>Roseomonas</taxon>
    </lineage>
</organism>
<evidence type="ECO:0000256" key="5">
    <source>
        <dbReference type="ARBA" id="ARBA00022801"/>
    </source>
</evidence>
<evidence type="ECO:0000259" key="9">
    <source>
        <dbReference type="Pfam" id="PF01850"/>
    </source>
</evidence>
<gene>
    <name evidence="8" type="primary">vapC</name>
    <name evidence="10" type="ORF">KPL78_23655</name>
</gene>
<evidence type="ECO:0000256" key="8">
    <source>
        <dbReference type="HAMAP-Rule" id="MF_00265"/>
    </source>
</evidence>
<dbReference type="InterPro" id="IPR050556">
    <property type="entry name" value="Type_II_TA_system_RNase"/>
</dbReference>
<comment type="similarity">
    <text evidence="7 8">Belongs to the PINc/VapC protein family.</text>
</comment>
<accession>A0ABS7AEY9</accession>
<evidence type="ECO:0000313" key="10">
    <source>
        <dbReference type="EMBL" id="MBW6400876.1"/>
    </source>
</evidence>
<proteinExistence type="inferred from homology"/>
<dbReference type="PANTHER" id="PTHR33653">
    <property type="entry name" value="RIBONUCLEASE VAPC2"/>
    <property type="match status" value="1"/>
</dbReference>
<dbReference type="RefSeq" id="WP_219765445.1">
    <property type="nucleotide sequence ID" value="NZ_JAHYBZ010000009.1"/>
</dbReference>
<comment type="cofactor">
    <cofactor evidence="1 8">
        <name>Mg(2+)</name>
        <dbReference type="ChEBI" id="CHEBI:18420"/>
    </cofactor>
</comment>
<evidence type="ECO:0000256" key="4">
    <source>
        <dbReference type="ARBA" id="ARBA00022723"/>
    </source>
</evidence>
<comment type="caution">
    <text evidence="10">The sequence shown here is derived from an EMBL/GenBank/DDBJ whole genome shotgun (WGS) entry which is preliminary data.</text>
</comment>
<dbReference type="PANTHER" id="PTHR33653:SF1">
    <property type="entry name" value="RIBONUCLEASE VAPC2"/>
    <property type="match status" value="1"/>
</dbReference>
<dbReference type="CDD" id="cd18746">
    <property type="entry name" value="PIN_VapC4-5_FitB-like"/>
    <property type="match status" value="1"/>
</dbReference>
<feature type="domain" description="PIN" evidence="9">
    <location>
        <begin position="4"/>
        <end position="120"/>
    </location>
</feature>